<protein>
    <submittedName>
        <fullName evidence="2">Uncharacterized protein</fullName>
    </submittedName>
</protein>
<accession>A0A5J4TN74</accession>
<feature type="region of interest" description="Disordered" evidence="1">
    <location>
        <begin position="182"/>
        <end position="269"/>
    </location>
</feature>
<evidence type="ECO:0000256" key="1">
    <source>
        <dbReference type="SAM" id="MobiDB-lite"/>
    </source>
</evidence>
<organism evidence="2 3">
    <name type="scientific">Streblomastix strix</name>
    <dbReference type="NCBI Taxonomy" id="222440"/>
    <lineage>
        <taxon>Eukaryota</taxon>
        <taxon>Metamonada</taxon>
        <taxon>Preaxostyla</taxon>
        <taxon>Oxymonadida</taxon>
        <taxon>Streblomastigidae</taxon>
        <taxon>Streblomastix</taxon>
    </lineage>
</organism>
<dbReference type="EMBL" id="SNRW01028613">
    <property type="protein sequence ID" value="KAA6359290.1"/>
    <property type="molecule type" value="Genomic_DNA"/>
</dbReference>
<dbReference type="AlphaFoldDB" id="A0A5J4TN74"/>
<proteinExistence type="predicted"/>
<sequence>MELTTMKTMTNLSMQSNPSISQTETMVSERMTAGRSYTQQPTQMDTKTIRQSIALAMKAITSKRVIIEPEDNETIKDPAMEPNMNKIMEIISQEKYDHFIQPTPNKIQEIQIFHYLKANHLQSPHLQNQDKLKGKLQYPNKGFNQPTTMILEAKLVNQSPQPINPQGISKLKPTLTLLTTSYPSRSREKQQMQPQLLKTSPKNAPKATRPVQDPRNRNKDSTLKTRQKQSPTPRLTSRISWTEQKGKQERREGRDLENRETDKENREISDTNRRINSVIFAIMGNYKHERFHSIRIYPPMERQQEHQQATTSVKDNEIQGNRRRSKRIQDNVRGRIEREHCNTDQNGIDQMVQPDIHDKENKMEMEKDTGCESFEQTESRLPLQDARFERGETNNQTWRLEHFT</sequence>
<dbReference type="Proteomes" id="UP000324800">
    <property type="component" value="Unassembled WGS sequence"/>
</dbReference>
<feature type="compositionally biased region" description="Polar residues" evidence="1">
    <location>
        <begin position="228"/>
        <end position="243"/>
    </location>
</feature>
<feature type="compositionally biased region" description="Polar residues" evidence="1">
    <location>
        <begin position="191"/>
        <end position="202"/>
    </location>
</feature>
<reference evidence="2 3" key="1">
    <citation type="submission" date="2019-03" db="EMBL/GenBank/DDBJ databases">
        <title>Single cell metagenomics reveals metabolic interactions within the superorganism composed of flagellate Streblomastix strix and complex community of Bacteroidetes bacteria on its surface.</title>
        <authorList>
            <person name="Treitli S.C."/>
            <person name="Kolisko M."/>
            <person name="Husnik F."/>
            <person name="Keeling P."/>
            <person name="Hampl V."/>
        </authorList>
    </citation>
    <scope>NUCLEOTIDE SEQUENCE [LARGE SCALE GENOMIC DNA]</scope>
    <source>
        <strain evidence="2">ST1C</strain>
    </source>
</reference>
<feature type="compositionally biased region" description="Basic and acidic residues" evidence="1">
    <location>
        <begin position="244"/>
        <end position="269"/>
    </location>
</feature>
<evidence type="ECO:0000313" key="3">
    <source>
        <dbReference type="Proteomes" id="UP000324800"/>
    </source>
</evidence>
<comment type="caution">
    <text evidence="2">The sequence shown here is derived from an EMBL/GenBank/DDBJ whole genome shotgun (WGS) entry which is preliminary data.</text>
</comment>
<evidence type="ECO:0000313" key="2">
    <source>
        <dbReference type="EMBL" id="KAA6359290.1"/>
    </source>
</evidence>
<name>A0A5J4TN74_9EUKA</name>
<feature type="compositionally biased region" description="Basic and acidic residues" evidence="1">
    <location>
        <begin position="212"/>
        <end position="223"/>
    </location>
</feature>
<feature type="non-terminal residue" evidence="2">
    <location>
        <position position="404"/>
    </location>
</feature>
<gene>
    <name evidence="2" type="ORF">EZS28_045183</name>
</gene>